<feature type="active site" description="Charge relay system" evidence="8 9">
    <location>
        <position position="307"/>
    </location>
</feature>
<evidence type="ECO:0000256" key="5">
    <source>
        <dbReference type="ARBA" id="ARBA00022825"/>
    </source>
</evidence>
<dbReference type="PROSITE" id="PS00137">
    <property type="entry name" value="SUBTILASE_HIS"/>
    <property type="match status" value="1"/>
</dbReference>
<dbReference type="PANTHER" id="PTHR42884">
    <property type="entry name" value="PROPROTEIN CONVERTASE SUBTILISIN/KEXIN-RELATED"/>
    <property type="match status" value="1"/>
</dbReference>
<feature type="region of interest" description="Disordered" evidence="11">
    <location>
        <begin position="163"/>
        <end position="187"/>
    </location>
</feature>
<dbReference type="PROSITE" id="PS00136">
    <property type="entry name" value="SUBTILASE_ASP"/>
    <property type="match status" value="1"/>
</dbReference>
<dbReference type="InterPro" id="IPR032815">
    <property type="entry name" value="S8_pro-domain"/>
</dbReference>
<dbReference type="InterPro" id="IPR002884">
    <property type="entry name" value="P_dom"/>
</dbReference>
<evidence type="ECO:0000256" key="7">
    <source>
        <dbReference type="ARBA" id="ARBA00023180"/>
    </source>
</evidence>
<dbReference type="PROSITE" id="PS51829">
    <property type="entry name" value="P_HOMO_B"/>
    <property type="match status" value="1"/>
</dbReference>
<dbReference type="Gene3D" id="3.40.50.200">
    <property type="entry name" value="Peptidase S8/S53 domain"/>
    <property type="match status" value="1"/>
</dbReference>
<dbReference type="FunFam" id="3.40.50.200:FF:000077">
    <property type="entry name" value="Uncharacterized protein"/>
    <property type="match status" value="1"/>
</dbReference>
<dbReference type="InterPro" id="IPR008979">
    <property type="entry name" value="Galactose-bd-like_sf"/>
</dbReference>
<dbReference type="SUPFAM" id="SSF49785">
    <property type="entry name" value="Galactose-binding domain-like"/>
    <property type="match status" value="1"/>
</dbReference>
<dbReference type="InterPro" id="IPR022398">
    <property type="entry name" value="Peptidase_S8_His-AS"/>
</dbReference>
<dbReference type="InterPro" id="IPR036852">
    <property type="entry name" value="Peptidase_S8/S53_dom_sf"/>
</dbReference>
<evidence type="ECO:0000256" key="9">
    <source>
        <dbReference type="PROSITE-ProRule" id="PRU01240"/>
    </source>
</evidence>
<evidence type="ECO:0000256" key="2">
    <source>
        <dbReference type="ARBA" id="ARBA00022685"/>
    </source>
</evidence>
<dbReference type="SUPFAM" id="SSF52743">
    <property type="entry name" value="Subtilisin-like"/>
    <property type="match status" value="1"/>
</dbReference>
<evidence type="ECO:0000256" key="4">
    <source>
        <dbReference type="ARBA" id="ARBA00022801"/>
    </source>
</evidence>
<evidence type="ECO:0000313" key="14">
    <source>
        <dbReference type="EMBL" id="CAH1254280.1"/>
    </source>
</evidence>
<dbReference type="PANTHER" id="PTHR42884:SF3">
    <property type="entry name" value="FURIN-LIKE PROTEASE 1, ISOFORMS 1_1-X_2"/>
    <property type="match status" value="1"/>
</dbReference>
<dbReference type="InterPro" id="IPR023827">
    <property type="entry name" value="Peptidase_S8_Asp-AS"/>
</dbReference>
<dbReference type="SUPFAM" id="SSF54897">
    <property type="entry name" value="Protease propeptides/inhibitors"/>
    <property type="match status" value="1"/>
</dbReference>
<dbReference type="FunFam" id="3.40.50.200:FF:000118">
    <property type="entry name" value="Uncharacterized protein"/>
    <property type="match status" value="1"/>
</dbReference>
<protein>
    <submittedName>
        <fullName evidence="14">PCSK5 protein</fullName>
    </submittedName>
</protein>
<evidence type="ECO:0000256" key="1">
    <source>
        <dbReference type="ARBA" id="ARBA00022670"/>
    </source>
</evidence>
<feature type="region of interest" description="Disordered" evidence="11">
    <location>
        <begin position="279"/>
        <end position="301"/>
    </location>
</feature>
<keyword evidence="4 9" id="KW-0378">Hydrolase</keyword>
<dbReference type="AlphaFoldDB" id="A0A8J9ZGL3"/>
<dbReference type="Pfam" id="PF01483">
    <property type="entry name" value="P_proprotein"/>
    <property type="match status" value="1"/>
</dbReference>
<feature type="domain" description="P/Homo B" evidence="13">
    <location>
        <begin position="575"/>
        <end position="715"/>
    </location>
</feature>
<dbReference type="InterPro" id="IPR015500">
    <property type="entry name" value="Peptidase_S8_subtilisin-rel"/>
</dbReference>
<keyword evidence="15" id="KW-1185">Reference proteome</keyword>
<keyword evidence="12" id="KW-1133">Transmembrane helix</keyword>
<dbReference type="Gene3D" id="3.30.70.850">
    <property type="entry name" value="Peptidase S8, pro-domain"/>
    <property type="match status" value="1"/>
</dbReference>
<dbReference type="GO" id="GO:0016486">
    <property type="term" value="P:peptide hormone processing"/>
    <property type="evidence" value="ECO:0007669"/>
    <property type="project" value="TreeGrafter"/>
</dbReference>
<dbReference type="GO" id="GO:0004252">
    <property type="term" value="F:serine-type endopeptidase activity"/>
    <property type="evidence" value="ECO:0007669"/>
    <property type="project" value="UniProtKB-UniRule"/>
</dbReference>
<feature type="compositionally biased region" description="Basic and acidic residues" evidence="11">
    <location>
        <begin position="177"/>
        <end position="187"/>
    </location>
</feature>
<dbReference type="PROSITE" id="PS51892">
    <property type="entry name" value="SUBTILASE"/>
    <property type="match status" value="1"/>
</dbReference>
<dbReference type="InterPro" id="IPR038466">
    <property type="entry name" value="S8_pro-domain_sf"/>
</dbReference>
<proteinExistence type="inferred from homology"/>
<accession>A0A8J9ZGL3</accession>
<dbReference type="InterPro" id="IPR000209">
    <property type="entry name" value="Peptidase_S8/S53_dom"/>
</dbReference>
<feature type="active site" description="Charge relay system" evidence="8 9">
    <location>
        <position position="263"/>
    </location>
</feature>
<name>A0A8J9ZGL3_BRALA</name>
<evidence type="ECO:0000256" key="3">
    <source>
        <dbReference type="ARBA" id="ARBA00022729"/>
    </source>
</evidence>
<sequence length="848" mass="93600">MIGSTFQKVGGKNPNRFCAGSTMAGLVVYYSAVVLLLCVVQFSRASESHYTNYWVVRVPGGETAARDVAARNGFTYLLKFDHLADHYTLLHEKTEARSKRSSDDVNTKLASDPQVHWLSQQVAHERVKRQLFADDPFAFKEQSFVGDEFPDISLGESMREEVMAKRGDIPDEQSSAAEKEKKGYDGDKAEARAAVDDFVDSVIEQGHSAKVDNMVKFNDPEYSRMWYLHNDGQTEGPKGLDINVIPAWVNGYTGKGIVATIVDDGLDYTHPDLKRNFDPEASFDYSDPRNLDGNPMPVPESDDPMHHGTRCAGEVAMEAGNGNCGVGVAYDAKIGGIRLITGPVSDAQEAASLSHKRDHIDVYSCCWGPSDNGKTVHAPGELVSRILKDSTANGRNKRGNIFVWASGNGGYNDDDCGADGYVSSIYTIAVGSISVGGLSTYYSESCSPTMAVVPTGGTHKIDNFNGDLAEMIKRGEVYEKNVITTDKDHECTDHFQGTSSAAPLATGIVALTLQANPDLTWRDVQHIVVRGAKVPNPEEVGWNLNGADLPVHHKYGFGMMDAGAMVKLAQEWTPVGHQRRCVVKYDGPERDIPAGGEVELELMTSGCHDTRDQVEALEHVQSVMTIDHQRRGDLSVKLTSPKGTESQLMSTRSKDYSTEGFQDWAFMTVYNWGEDPSGKWMVTVKDNPGSRRKRSDEPVGKVRAWSLVLWGTRDEDKFDARAADMEKTARCLDAEDKDNCALKALVSDFTNDFTDEVMPNDIIPADELESKKKAEAASIAGLLSSFQHAVDKSQRETGNEDDKTPVTVEQARELISNLERQDPEWLKHQIRELEDLIQTMEQTDKREE</sequence>
<evidence type="ECO:0000256" key="6">
    <source>
        <dbReference type="ARBA" id="ARBA00023145"/>
    </source>
</evidence>
<keyword evidence="5 9" id="KW-0720">Serine protease</keyword>
<dbReference type="PRINTS" id="PR00723">
    <property type="entry name" value="SUBTILISIN"/>
</dbReference>
<dbReference type="Proteomes" id="UP000838412">
    <property type="component" value="Chromosome 2"/>
</dbReference>
<evidence type="ECO:0000256" key="11">
    <source>
        <dbReference type="SAM" id="MobiDB-lite"/>
    </source>
</evidence>
<keyword evidence="6" id="KW-0865">Zymogen</keyword>
<dbReference type="CDD" id="cd04059">
    <property type="entry name" value="Peptidases_S8_Protein_convertases_Kexins_Furin-like"/>
    <property type="match status" value="1"/>
</dbReference>
<evidence type="ECO:0000256" key="12">
    <source>
        <dbReference type="SAM" id="Phobius"/>
    </source>
</evidence>
<dbReference type="Pfam" id="PF00082">
    <property type="entry name" value="Peptidase_S8"/>
    <property type="match status" value="1"/>
</dbReference>
<keyword evidence="12" id="KW-0812">Transmembrane</keyword>
<gene>
    <name evidence="14" type="primary">PCSK5</name>
    <name evidence="14" type="ORF">BLAG_LOCUS13755</name>
</gene>
<dbReference type="Gene3D" id="2.60.120.260">
    <property type="entry name" value="Galactose-binding domain-like"/>
    <property type="match status" value="1"/>
</dbReference>
<keyword evidence="2" id="KW-0165">Cleavage on pair of basic residues</keyword>
<keyword evidence="12" id="KW-0472">Membrane</keyword>
<dbReference type="EMBL" id="OV696687">
    <property type="protein sequence ID" value="CAH1254280.1"/>
    <property type="molecule type" value="Genomic_DNA"/>
</dbReference>
<keyword evidence="7" id="KW-0325">Glycoprotein</keyword>
<comment type="similarity">
    <text evidence="9 10">Belongs to the peptidase S8 family.</text>
</comment>
<feature type="transmembrane region" description="Helical" evidence="12">
    <location>
        <begin position="21"/>
        <end position="42"/>
    </location>
</feature>
<evidence type="ECO:0000313" key="15">
    <source>
        <dbReference type="Proteomes" id="UP000838412"/>
    </source>
</evidence>
<dbReference type="GO" id="GO:0000139">
    <property type="term" value="C:Golgi membrane"/>
    <property type="evidence" value="ECO:0007669"/>
    <property type="project" value="TreeGrafter"/>
</dbReference>
<dbReference type="FunFam" id="2.60.120.260:FF:000006">
    <property type="entry name" value="Proprotein convertase subtilisin/kexin type 5"/>
    <property type="match status" value="1"/>
</dbReference>
<organism evidence="14 15">
    <name type="scientific">Branchiostoma lanceolatum</name>
    <name type="common">Common lancelet</name>
    <name type="synonym">Amphioxus lanceolatum</name>
    <dbReference type="NCBI Taxonomy" id="7740"/>
    <lineage>
        <taxon>Eukaryota</taxon>
        <taxon>Metazoa</taxon>
        <taxon>Chordata</taxon>
        <taxon>Cephalochordata</taxon>
        <taxon>Leptocardii</taxon>
        <taxon>Amphioxiformes</taxon>
        <taxon>Branchiostomatidae</taxon>
        <taxon>Branchiostoma</taxon>
    </lineage>
</organism>
<reference evidence="14" key="1">
    <citation type="submission" date="2022-01" db="EMBL/GenBank/DDBJ databases">
        <authorList>
            <person name="Braso-Vives M."/>
        </authorList>
    </citation>
    <scope>NUCLEOTIDE SEQUENCE</scope>
</reference>
<dbReference type="InterPro" id="IPR023828">
    <property type="entry name" value="Peptidase_S8_Ser-AS"/>
</dbReference>
<dbReference type="PROSITE" id="PS00138">
    <property type="entry name" value="SUBTILASE_SER"/>
    <property type="match status" value="1"/>
</dbReference>
<evidence type="ECO:0000256" key="8">
    <source>
        <dbReference type="PIRSR" id="PIRSR615500-1"/>
    </source>
</evidence>
<keyword evidence="1 9" id="KW-0645">Protease</keyword>
<dbReference type="InterPro" id="IPR034182">
    <property type="entry name" value="Kexin/furin"/>
</dbReference>
<feature type="active site" description="Charge relay system" evidence="8 9">
    <location>
        <position position="499"/>
    </location>
</feature>
<dbReference type="FunFam" id="3.30.70.850:FF:000001">
    <property type="entry name" value="Proprotein convertase subtilisin/kexin type 5"/>
    <property type="match status" value="1"/>
</dbReference>
<dbReference type="GO" id="GO:0005802">
    <property type="term" value="C:trans-Golgi network"/>
    <property type="evidence" value="ECO:0007669"/>
    <property type="project" value="TreeGrafter"/>
</dbReference>
<evidence type="ECO:0000256" key="10">
    <source>
        <dbReference type="RuleBase" id="RU003355"/>
    </source>
</evidence>
<evidence type="ECO:0000259" key="13">
    <source>
        <dbReference type="PROSITE" id="PS51829"/>
    </source>
</evidence>
<keyword evidence="3" id="KW-0732">Signal</keyword>
<dbReference type="OrthoDB" id="300641at2759"/>
<dbReference type="Pfam" id="PF16470">
    <property type="entry name" value="S8_pro-domain"/>
    <property type="match status" value="1"/>
</dbReference>